<sequence length="391" mass="45734">MDSRRELTQRGRLLKKSRSGCHECRVRKVKCDELRPVCSNCRRRFVTIQSCDWSASVLNRGLRGRLVQAPLYQQANSTESNQWRVVELRLIYHYTAVLCDIMPNCGTGREIWKRVIPELSFESELVLNPMLALSALHLHSHLPNDRGMEIALRRYLDRSLINQRGVLSDPKNEFSEQIWLSTIILPFVYWLLTHQRQTNGAYELPLQVFKMMEGVGAIFMRNQSFIRQLGYNWIGSVPFLKTLPRDRFSVAAQIQLKDIEDDLTRLLEVLAEDDMNIYMEVKDYIIHHYEAYYSNADGKTLQLFLGFMPLRCQPRYRTLLEKHDPLAMALMARMIVLLQGVEHAWWINGEGNFEVVQQDIRGILQLLPQNLRWIMDWPLKVLDGSIVLCRD</sequence>
<organism evidence="3 4">
    <name type="scientific">Stachybotrys elegans</name>
    <dbReference type="NCBI Taxonomy" id="80388"/>
    <lineage>
        <taxon>Eukaryota</taxon>
        <taxon>Fungi</taxon>
        <taxon>Dikarya</taxon>
        <taxon>Ascomycota</taxon>
        <taxon>Pezizomycotina</taxon>
        <taxon>Sordariomycetes</taxon>
        <taxon>Hypocreomycetidae</taxon>
        <taxon>Hypocreales</taxon>
        <taxon>Stachybotryaceae</taxon>
        <taxon>Stachybotrys</taxon>
    </lineage>
</organism>
<dbReference type="InterPro" id="IPR036864">
    <property type="entry name" value="Zn2-C6_fun-type_DNA-bd_sf"/>
</dbReference>
<dbReference type="PROSITE" id="PS50048">
    <property type="entry name" value="ZN2_CY6_FUNGAL_2"/>
    <property type="match status" value="1"/>
</dbReference>
<dbReference type="CDD" id="cd00067">
    <property type="entry name" value="GAL4"/>
    <property type="match status" value="1"/>
</dbReference>
<comment type="caution">
    <text evidence="3">The sequence shown here is derived from an EMBL/GenBank/DDBJ whole genome shotgun (WGS) entry which is preliminary data.</text>
</comment>
<dbReference type="EMBL" id="JAGPNK010000037">
    <property type="protein sequence ID" value="KAH7303222.1"/>
    <property type="molecule type" value="Genomic_DNA"/>
</dbReference>
<name>A0A8K0SCN8_9HYPO</name>
<dbReference type="InterPro" id="IPR001138">
    <property type="entry name" value="Zn2Cys6_DnaBD"/>
</dbReference>
<feature type="domain" description="Zn(2)-C6 fungal-type" evidence="2">
    <location>
        <begin position="20"/>
        <end position="53"/>
    </location>
</feature>
<dbReference type="InterPro" id="IPR021858">
    <property type="entry name" value="Fun_TF"/>
</dbReference>
<dbReference type="SUPFAM" id="SSF57701">
    <property type="entry name" value="Zn2/Cys6 DNA-binding domain"/>
    <property type="match status" value="1"/>
</dbReference>
<dbReference type="Pfam" id="PF00172">
    <property type="entry name" value="Zn_clus"/>
    <property type="match status" value="1"/>
</dbReference>
<evidence type="ECO:0000256" key="1">
    <source>
        <dbReference type="ARBA" id="ARBA00023242"/>
    </source>
</evidence>
<dbReference type="GO" id="GO:0001228">
    <property type="term" value="F:DNA-binding transcription activator activity, RNA polymerase II-specific"/>
    <property type="evidence" value="ECO:0007669"/>
    <property type="project" value="TreeGrafter"/>
</dbReference>
<dbReference type="OrthoDB" id="3546279at2759"/>
<reference evidence="3" key="1">
    <citation type="journal article" date="2021" name="Nat. Commun.">
        <title>Genetic determinants of endophytism in the Arabidopsis root mycobiome.</title>
        <authorList>
            <person name="Mesny F."/>
            <person name="Miyauchi S."/>
            <person name="Thiergart T."/>
            <person name="Pickel B."/>
            <person name="Atanasova L."/>
            <person name="Karlsson M."/>
            <person name="Huettel B."/>
            <person name="Barry K.W."/>
            <person name="Haridas S."/>
            <person name="Chen C."/>
            <person name="Bauer D."/>
            <person name="Andreopoulos W."/>
            <person name="Pangilinan J."/>
            <person name="LaButti K."/>
            <person name="Riley R."/>
            <person name="Lipzen A."/>
            <person name="Clum A."/>
            <person name="Drula E."/>
            <person name="Henrissat B."/>
            <person name="Kohler A."/>
            <person name="Grigoriev I.V."/>
            <person name="Martin F.M."/>
            <person name="Hacquard S."/>
        </authorList>
    </citation>
    <scope>NUCLEOTIDE SEQUENCE</scope>
    <source>
        <strain evidence="3">MPI-CAGE-CH-0235</strain>
    </source>
</reference>
<gene>
    <name evidence="3" type="ORF">B0I35DRAFT_181299</name>
</gene>
<dbReference type="InterPro" id="IPR053157">
    <property type="entry name" value="Sterol_Uptake_Regulator"/>
</dbReference>
<dbReference type="PANTHER" id="PTHR47784">
    <property type="entry name" value="STEROL UPTAKE CONTROL PROTEIN 2"/>
    <property type="match status" value="1"/>
</dbReference>
<evidence type="ECO:0000313" key="3">
    <source>
        <dbReference type="EMBL" id="KAH7303222.1"/>
    </source>
</evidence>
<dbReference type="Pfam" id="PF11951">
    <property type="entry name" value="Fungal_trans_2"/>
    <property type="match status" value="1"/>
</dbReference>
<keyword evidence="4" id="KW-1185">Reference proteome</keyword>
<protein>
    <recommendedName>
        <fullName evidence="2">Zn(2)-C6 fungal-type domain-containing protein</fullName>
    </recommendedName>
</protein>
<evidence type="ECO:0000259" key="2">
    <source>
        <dbReference type="PROSITE" id="PS50048"/>
    </source>
</evidence>
<dbReference type="AlphaFoldDB" id="A0A8K0SCN8"/>
<keyword evidence="1" id="KW-0539">Nucleus</keyword>
<accession>A0A8K0SCN8</accession>
<dbReference type="SMART" id="SM00066">
    <property type="entry name" value="GAL4"/>
    <property type="match status" value="1"/>
</dbReference>
<evidence type="ECO:0000313" key="4">
    <source>
        <dbReference type="Proteomes" id="UP000813444"/>
    </source>
</evidence>
<dbReference type="Gene3D" id="4.10.240.10">
    <property type="entry name" value="Zn(2)-C6 fungal-type DNA-binding domain"/>
    <property type="match status" value="1"/>
</dbReference>
<dbReference type="Proteomes" id="UP000813444">
    <property type="component" value="Unassembled WGS sequence"/>
</dbReference>
<dbReference type="PANTHER" id="PTHR47784:SF5">
    <property type="entry name" value="STEROL UPTAKE CONTROL PROTEIN 2"/>
    <property type="match status" value="1"/>
</dbReference>
<proteinExistence type="predicted"/>
<dbReference type="GO" id="GO:0008270">
    <property type="term" value="F:zinc ion binding"/>
    <property type="evidence" value="ECO:0007669"/>
    <property type="project" value="InterPro"/>
</dbReference>